<dbReference type="Gene3D" id="1.20.5.340">
    <property type="match status" value="1"/>
</dbReference>
<feature type="region of interest" description="Disordered" evidence="2">
    <location>
        <begin position="106"/>
        <end position="146"/>
    </location>
</feature>
<organism evidence="3 4">
    <name type="scientific">Pleurodeles waltl</name>
    <name type="common">Iberian ribbed newt</name>
    <dbReference type="NCBI Taxonomy" id="8319"/>
    <lineage>
        <taxon>Eukaryota</taxon>
        <taxon>Metazoa</taxon>
        <taxon>Chordata</taxon>
        <taxon>Craniata</taxon>
        <taxon>Vertebrata</taxon>
        <taxon>Euteleostomi</taxon>
        <taxon>Amphibia</taxon>
        <taxon>Batrachia</taxon>
        <taxon>Caudata</taxon>
        <taxon>Salamandroidea</taxon>
        <taxon>Salamandridae</taxon>
        <taxon>Pleurodelinae</taxon>
        <taxon>Pleurodeles</taxon>
    </lineage>
</organism>
<gene>
    <name evidence="3" type="ORF">NDU88_003985</name>
</gene>
<protein>
    <submittedName>
        <fullName evidence="3">Uncharacterized protein</fullName>
    </submittedName>
</protein>
<evidence type="ECO:0000256" key="2">
    <source>
        <dbReference type="SAM" id="MobiDB-lite"/>
    </source>
</evidence>
<sequence length="244" mass="25508">MSAAAVVPRDPPGVLGVVSGGGGYPGLSRAPGSGRPRGPLATPGEGGIGDCAFGGEGGPRVAAFRSGWGSIRPTWARSGPWCPPATETRGLHSLARLSGLPTPHRIMGKDKASKHSSASQPKIDQFTAPASSRGGGDTPIESHTSPDGVNAILQAIQTSQLAGETKIGEVKEDVGLIRQDLRNAVGRITTVEARVSQTEDDLAELRTKVTQLLSRIGELHQRAEDAENRSWRNNLRFIGFPEGA</sequence>
<keyword evidence="1" id="KW-0175">Coiled coil</keyword>
<dbReference type="SUPFAM" id="SSF57997">
    <property type="entry name" value="Tropomyosin"/>
    <property type="match status" value="1"/>
</dbReference>
<evidence type="ECO:0000313" key="4">
    <source>
        <dbReference type="Proteomes" id="UP001066276"/>
    </source>
</evidence>
<accession>A0AAV7RJR6</accession>
<reference evidence="3" key="1">
    <citation type="journal article" date="2022" name="bioRxiv">
        <title>Sequencing and chromosome-scale assembly of the giantPleurodeles waltlgenome.</title>
        <authorList>
            <person name="Brown T."/>
            <person name="Elewa A."/>
            <person name="Iarovenko S."/>
            <person name="Subramanian E."/>
            <person name="Araus A.J."/>
            <person name="Petzold A."/>
            <person name="Susuki M."/>
            <person name="Suzuki K.-i.T."/>
            <person name="Hayashi T."/>
            <person name="Toyoda A."/>
            <person name="Oliveira C."/>
            <person name="Osipova E."/>
            <person name="Leigh N.D."/>
            <person name="Simon A."/>
            <person name="Yun M.H."/>
        </authorList>
    </citation>
    <scope>NUCLEOTIDE SEQUENCE</scope>
    <source>
        <strain evidence="3">20211129_DDA</strain>
        <tissue evidence="3">Liver</tissue>
    </source>
</reference>
<evidence type="ECO:0000256" key="1">
    <source>
        <dbReference type="SAM" id="Coils"/>
    </source>
</evidence>
<evidence type="ECO:0000313" key="3">
    <source>
        <dbReference type="EMBL" id="KAJ1151198.1"/>
    </source>
</evidence>
<feature type="coiled-coil region" evidence="1">
    <location>
        <begin position="188"/>
        <end position="229"/>
    </location>
</feature>
<dbReference type="Proteomes" id="UP001066276">
    <property type="component" value="Chromosome 5"/>
</dbReference>
<name>A0AAV7RJR6_PLEWA</name>
<feature type="region of interest" description="Disordered" evidence="2">
    <location>
        <begin position="20"/>
        <end position="44"/>
    </location>
</feature>
<dbReference type="EMBL" id="JANPWB010000009">
    <property type="protein sequence ID" value="KAJ1151198.1"/>
    <property type="molecule type" value="Genomic_DNA"/>
</dbReference>
<dbReference type="AlphaFoldDB" id="A0AAV7RJR6"/>
<proteinExistence type="predicted"/>
<comment type="caution">
    <text evidence="3">The sequence shown here is derived from an EMBL/GenBank/DDBJ whole genome shotgun (WGS) entry which is preliminary data.</text>
</comment>
<keyword evidence="4" id="KW-1185">Reference proteome</keyword>